<keyword evidence="1" id="KW-0813">Transport</keyword>
<keyword evidence="7" id="KW-1185">Reference proteome</keyword>
<dbReference type="Proteomes" id="UP000235682">
    <property type="component" value="Unassembled WGS sequence"/>
</dbReference>
<dbReference type="GO" id="GO:0016887">
    <property type="term" value="F:ATP hydrolysis activity"/>
    <property type="evidence" value="ECO:0007669"/>
    <property type="project" value="InterPro"/>
</dbReference>
<organism evidence="6 7">
    <name type="scientific">Dolosicoccus paucivorans</name>
    <dbReference type="NCBI Taxonomy" id="84521"/>
    <lineage>
        <taxon>Bacteria</taxon>
        <taxon>Bacillati</taxon>
        <taxon>Bacillota</taxon>
        <taxon>Bacilli</taxon>
        <taxon>Lactobacillales</taxon>
        <taxon>Aerococcaceae</taxon>
        <taxon>Dolosicoccus</taxon>
    </lineage>
</organism>
<dbReference type="RefSeq" id="WP_102227631.1">
    <property type="nucleotide sequence ID" value="NZ_PNFY01000011.1"/>
</dbReference>
<evidence type="ECO:0000256" key="1">
    <source>
        <dbReference type="ARBA" id="ARBA00022448"/>
    </source>
</evidence>
<dbReference type="InterPro" id="IPR003593">
    <property type="entry name" value="AAA+_ATPase"/>
</dbReference>
<dbReference type="InterPro" id="IPR003439">
    <property type="entry name" value="ABC_transporter-like_ATP-bd"/>
</dbReference>
<proteinExistence type="predicted"/>
<evidence type="ECO:0000256" key="2">
    <source>
        <dbReference type="ARBA" id="ARBA00022592"/>
    </source>
</evidence>
<protein>
    <submittedName>
        <fullName evidence="6">ABC transporter ATP-binding protein</fullName>
    </submittedName>
</protein>
<dbReference type="PROSITE" id="PS50893">
    <property type="entry name" value="ABC_TRANSPORTER_2"/>
    <property type="match status" value="1"/>
</dbReference>
<dbReference type="CDD" id="cd03225">
    <property type="entry name" value="ABC_cobalt_CbiO_domain1"/>
    <property type="match status" value="1"/>
</dbReference>
<dbReference type="SUPFAM" id="SSF52540">
    <property type="entry name" value="P-loop containing nucleoside triphosphate hydrolases"/>
    <property type="match status" value="1"/>
</dbReference>
<dbReference type="OrthoDB" id="9785080at2"/>
<evidence type="ECO:0000313" key="6">
    <source>
        <dbReference type="EMBL" id="PMC58579.1"/>
    </source>
</evidence>
<keyword evidence="4 6" id="KW-0067">ATP-binding</keyword>
<dbReference type="InterPro" id="IPR027417">
    <property type="entry name" value="P-loop_NTPase"/>
</dbReference>
<evidence type="ECO:0000256" key="4">
    <source>
        <dbReference type="ARBA" id="ARBA00022840"/>
    </source>
</evidence>
<dbReference type="SMART" id="SM00382">
    <property type="entry name" value="AAA"/>
    <property type="match status" value="1"/>
</dbReference>
<gene>
    <name evidence="6" type="ORF">CJ205_03505</name>
</gene>
<evidence type="ECO:0000259" key="5">
    <source>
        <dbReference type="PROSITE" id="PS50893"/>
    </source>
</evidence>
<keyword evidence="2" id="KW-0592">Phosphate transport</keyword>
<dbReference type="AlphaFoldDB" id="A0A2N6SNE4"/>
<dbReference type="EMBL" id="PNHE01000010">
    <property type="protein sequence ID" value="PMC58579.1"/>
    <property type="molecule type" value="Genomic_DNA"/>
</dbReference>
<evidence type="ECO:0000313" key="7">
    <source>
        <dbReference type="Proteomes" id="UP000235682"/>
    </source>
</evidence>
<reference evidence="6 7" key="1">
    <citation type="submission" date="2017-09" db="EMBL/GenBank/DDBJ databases">
        <title>Bacterial strain isolated from the female urinary microbiota.</title>
        <authorList>
            <person name="Thomas-White K."/>
            <person name="Kumar N."/>
            <person name="Forster S."/>
            <person name="Putonti C."/>
            <person name="Lawley T."/>
            <person name="Wolfe A.J."/>
        </authorList>
    </citation>
    <scope>NUCLEOTIDE SEQUENCE [LARGE SCALE GENOMIC DNA]</scope>
    <source>
        <strain evidence="6 7">UMB0852</strain>
    </source>
</reference>
<dbReference type="GO" id="GO:0016020">
    <property type="term" value="C:membrane"/>
    <property type="evidence" value="ECO:0007669"/>
    <property type="project" value="InterPro"/>
</dbReference>
<dbReference type="GO" id="GO:0022857">
    <property type="term" value="F:transmembrane transporter activity"/>
    <property type="evidence" value="ECO:0007669"/>
    <property type="project" value="UniProtKB-ARBA"/>
</dbReference>
<sequence length="223" mass="25140">MAEPLLNIKNYSVKAKDKTLVHNINLAIQKGEFVAITGPSGTGKSTLLKGIVELLDTNLTTEGDILYKGKSVTKYDPIELRQAITYTVQSPQLFGRTVRDNLKFPYDIRDQAFNEDRAIQTLQNVGLNKSFLDKSIDTLSGGEKQRGALIRNVQFTPDILLLDEVTSALDKPTREAIWKWLADYQSEHDTTILMISHLEEEQALTDRVFNIQALDQSKEDDNE</sequence>
<dbReference type="PANTHER" id="PTHR43423:SF1">
    <property type="entry name" value="ABC TRANSPORTER I FAMILY MEMBER 17"/>
    <property type="match status" value="1"/>
</dbReference>
<evidence type="ECO:0000256" key="3">
    <source>
        <dbReference type="ARBA" id="ARBA00022741"/>
    </source>
</evidence>
<accession>A0A2N6SNE4</accession>
<dbReference type="GO" id="GO:0005524">
    <property type="term" value="F:ATP binding"/>
    <property type="evidence" value="ECO:0007669"/>
    <property type="project" value="UniProtKB-KW"/>
</dbReference>
<dbReference type="InterPro" id="IPR015856">
    <property type="entry name" value="ABC_transpr_CbiO/EcfA_su"/>
</dbReference>
<name>A0A2N6SNE4_9LACT</name>
<dbReference type="Gene3D" id="3.40.50.300">
    <property type="entry name" value="P-loop containing nucleotide triphosphate hydrolases"/>
    <property type="match status" value="1"/>
</dbReference>
<dbReference type="GO" id="GO:0006817">
    <property type="term" value="P:phosphate ion transport"/>
    <property type="evidence" value="ECO:0007669"/>
    <property type="project" value="UniProtKB-KW"/>
</dbReference>
<feature type="domain" description="ABC transporter" evidence="5">
    <location>
        <begin position="6"/>
        <end position="223"/>
    </location>
</feature>
<dbReference type="STRING" id="84521.SAMN04487994_10485"/>
<keyword evidence="3" id="KW-0547">Nucleotide-binding</keyword>
<dbReference type="PANTHER" id="PTHR43423">
    <property type="entry name" value="ABC TRANSPORTER I FAMILY MEMBER 17"/>
    <property type="match status" value="1"/>
</dbReference>
<dbReference type="Pfam" id="PF00005">
    <property type="entry name" value="ABC_tran"/>
    <property type="match status" value="1"/>
</dbReference>
<comment type="caution">
    <text evidence="6">The sequence shown here is derived from an EMBL/GenBank/DDBJ whole genome shotgun (WGS) entry which is preliminary data.</text>
</comment>